<dbReference type="PANTHER" id="PTHR18964:SF149">
    <property type="entry name" value="BIFUNCTIONAL UDP-N-ACETYLGLUCOSAMINE 2-EPIMERASE_N-ACETYLMANNOSAMINE KINASE"/>
    <property type="match status" value="1"/>
</dbReference>
<dbReference type="SUPFAM" id="SSF53067">
    <property type="entry name" value="Actin-like ATPase domain"/>
    <property type="match status" value="1"/>
</dbReference>
<evidence type="ECO:0000256" key="1">
    <source>
        <dbReference type="ARBA" id="ARBA00006479"/>
    </source>
</evidence>
<evidence type="ECO:0000313" key="3">
    <source>
        <dbReference type="Proteomes" id="UP000317036"/>
    </source>
</evidence>
<reference evidence="2 3" key="1">
    <citation type="submission" date="2019-07" db="EMBL/GenBank/DDBJ databases">
        <authorList>
            <person name="Kim J."/>
        </authorList>
    </citation>
    <scope>NUCLEOTIDE SEQUENCE [LARGE SCALE GENOMIC DNA]</scope>
    <source>
        <strain evidence="2 3">JC52</strain>
    </source>
</reference>
<organism evidence="2 3">
    <name type="scientific">Paenibacillus cremeus</name>
    <dbReference type="NCBI Taxonomy" id="2163881"/>
    <lineage>
        <taxon>Bacteria</taxon>
        <taxon>Bacillati</taxon>
        <taxon>Bacillota</taxon>
        <taxon>Bacilli</taxon>
        <taxon>Bacillales</taxon>
        <taxon>Paenibacillaceae</taxon>
        <taxon>Paenibacillus</taxon>
    </lineage>
</organism>
<dbReference type="InterPro" id="IPR000600">
    <property type="entry name" value="ROK"/>
</dbReference>
<name>A0A559K781_9BACL</name>
<dbReference type="PANTHER" id="PTHR18964">
    <property type="entry name" value="ROK (REPRESSOR, ORF, KINASE) FAMILY"/>
    <property type="match status" value="1"/>
</dbReference>
<gene>
    <name evidence="2" type="ORF">FPZ49_21315</name>
</gene>
<dbReference type="Pfam" id="PF00480">
    <property type="entry name" value="ROK"/>
    <property type="match status" value="1"/>
</dbReference>
<dbReference type="OrthoDB" id="9796533at2"/>
<comment type="similarity">
    <text evidence="1">Belongs to the ROK (NagC/XylR) family.</text>
</comment>
<protein>
    <submittedName>
        <fullName evidence="2">ROK family protein</fullName>
    </submittedName>
</protein>
<dbReference type="AlphaFoldDB" id="A0A559K781"/>
<evidence type="ECO:0000313" key="2">
    <source>
        <dbReference type="EMBL" id="TVY07990.1"/>
    </source>
</evidence>
<accession>A0A559K781</accession>
<keyword evidence="3" id="KW-1185">Reference proteome</keyword>
<dbReference type="Proteomes" id="UP000317036">
    <property type="component" value="Unassembled WGS sequence"/>
</dbReference>
<comment type="caution">
    <text evidence="2">The sequence shown here is derived from an EMBL/GenBank/DDBJ whole genome shotgun (WGS) entry which is preliminary data.</text>
</comment>
<dbReference type="Gene3D" id="3.30.420.40">
    <property type="match status" value="2"/>
</dbReference>
<dbReference type="RefSeq" id="WP_144850686.1">
    <property type="nucleotide sequence ID" value="NZ_VNJI01000029.1"/>
</dbReference>
<dbReference type="EMBL" id="VNJI01000029">
    <property type="protein sequence ID" value="TVY07990.1"/>
    <property type="molecule type" value="Genomic_DNA"/>
</dbReference>
<dbReference type="InterPro" id="IPR043129">
    <property type="entry name" value="ATPase_NBD"/>
</dbReference>
<proteinExistence type="inferred from homology"/>
<sequence>MNIAVDFGGTNIKIGLVEKGAIISKTSISAQSDTGLVKRLPVVKATIHELLAQSGYTISECSGIGMATPGLVDTDNQTILSINDKYADAIGFSFFEWVSGAFSLPLVLENDARAALIGETAYGVAQGETNAVLMTFGTGIGTAAIINDQILRGRHYQAGILGGHFTTNINGPSCNCGNIGCLEAQSGSWALEHQARQHVDFMGSRLAHASEINYLTIVEAARAGDRTSIDLLEDLISNWSAGIVNLIHAYDPDVVILSGGLMKSKKIIVPLLEERVHRLAWTPWGKVRFMVADDPDTSVLLGVSRLLERKR</sequence>